<dbReference type="InterPro" id="IPR009057">
    <property type="entry name" value="Homeodomain-like_sf"/>
</dbReference>
<keyword evidence="3" id="KW-0804">Transcription</keyword>
<feature type="domain" description="HTH tetR-type" evidence="5">
    <location>
        <begin position="1"/>
        <end position="41"/>
    </location>
</feature>
<dbReference type="PROSITE" id="PS50977">
    <property type="entry name" value="HTH_TETR_2"/>
    <property type="match status" value="1"/>
</dbReference>
<evidence type="ECO:0000313" key="6">
    <source>
        <dbReference type="EMBL" id="MVQ38773.1"/>
    </source>
</evidence>
<evidence type="ECO:0000259" key="5">
    <source>
        <dbReference type="PROSITE" id="PS50977"/>
    </source>
</evidence>
<evidence type="ECO:0000256" key="4">
    <source>
        <dbReference type="PROSITE-ProRule" id="PRU00335"/>
    </source>
</evidence>
<protein>
    <submittedName>
        <fullName evidence="6">TetR family transcriptional regulator</fullName>
    </submittedName>
</protein>
<reference evidence="6 7" key="1">
    <citation type="submission" date="2019-12" db="EMBL/GenBank/DDBJ databases">
        <authorList>
            <person name="Huq M.A."/>
        </authorList>
    </citation>
    <scope>NUCLEOTIDE SEQUENCE [LARGE SCALE GENOMIC DNA]</scope>
    <source>
        <strain evidence="6 7">MAH-34</strain>
    </source>
</reference>
<dbReference type="InterPro" id="IPR036271">
    <property type="entry name" value="Tet_transcr_reg_TetR-rel_C_sf"/>
</dbReference>
<dbReference type="EMBL" id="WSEM01000031">
    <property type="protein sequence ID" value="MVQ38773.1"/>
    <property type="molecule type" value="Genomic_DNA"/>
</dbReference>
<proteinExistence type="predicted"/>
<sequence length="173" mass="19470">MSTSLSEIMAVTGLKKGTLYNHFKDKEELVSLAFEYCLTIFEQYIQNAISVHTSSKDRVLAFIDAYCSFDDSTLPGGCPIINVAVEVYDGLSELLQNQARYGMSYITNVLVDILEKGVQEGEFKRDIDTNQVASIMISSCEGGLLMNKLRQEQSHSRFIYEHLSAFVEREICV</sequence>
<dbReference type="SUPFAM" id="SSF48498">
    <property type="entry name" value="Tetracyclin repressor-like, C-terminal domain"/>
    <property type="match status" value="1"/>
</dbReference>
<keyword evidence="2 4" id="KW-0238">DNA-binding</keyword>
<dbReference type="Pfam" id="PF00440">
    <property type="entry name" value="TetR_N"/>
    <property type="match status" value="1"/>
</dbReference>
<dbReference type="SUPFAM" id="SSF46689">
    <property type="entry name" value="Homeodomain-like"/>
    <property type="match status" value="1"/>
</dbReference>
<keyword evidence="7" id="KW-1185">Reference proteome</keyword>
<keyword evidence="1" id="KW-0805">Transcription regulation</keyword>
<evidence type="ECO:0000313" key="7">
    <source>
        <dbReference type="Proteomes" id="UP000467637"/>
    </source>
</evidence>
<name>A0ABW9UJC8_9BACL</name>
<evidence type="ECO:0000256" key="3">
    <source>
        <dbReference type="ARBA" id="ARBA00023163"/>
    </source>
</evidence>
<dbReference type="PANTHER" id="PTHR47506">
    <property type="entry name" value="TRANSCRIPTIONAL REGULATORY PROTEIN"/>
    <property type="match status" value="1"/>
</dbReference>
<feature type="DNA-binding region" description="H-T-H motif" evidence="4">
    <location>
        <begin position="4"/>
        <end position="23"/>
    </location>
</feature>
<gene>
    <name evidence="6" type="ORF">GON05_29720</name>
</gene>
<dbReference type="InterPro" id="IPR011075">
    <property type="entry name" value="TetR_C"/>
</dbReference>
<evidence type="ECO:0000256" key="1">
    <source>
        <dbReference type="ARBA" id="ARBA00023015"/>
    </source>
</evidence>
<organism evidence="6 7">
    <name type="scientific">Paenibacillus anseongense</name>
    <dbReference type="NCBI Taxonomy" id="2682845"/>
    <lineage>
        <taxon>Bacteria</taxon>
        <taxon>Bacillati</taxon>
        <taxon>Bacillota</taxon>
        <taxon>Bacilli</taxon>
        <taxon>Bacillales</taxon>
        <taxon>Paenibacillaceae</taxon>
        <taxon>Paenibacillus</taxon>
    </lineage>
</organism>
<dbReference type="Proteomes" id="UP000467637">
    <property type="component" value="Unassembled WGS sequence"/>
</dbReference>
<dbReference type="InterPro" id="IPR001647">
    <property type="entry name" value="HTH_TetR"/>
</dbReference>
<dbReference type="Gene3D" id="1.10.357.10">
    <property type="entry name" value="Tetracycline Repressor, domain 2"/>
    <property type="match status" value="1"/>
</dbReference>
<evidence type="ECO:0000256" key="2">
    <source>
        <dbReference type="ARBA" id="ARBA00023125"/>
    </source>
</evidence>
<dbReference type="Pfam" id="PF16925">
    <property type="entry name" value="TetR_C_13"/>
    <property type="match status" value="1"/>
</dbReference>
<dbReference type="PANTHER" id="PTHR47506:SF3">
    <property type="entry name" value="HTH-TYPE TRANSCRIPTIONAL REGULATOR LMRA"/>
    <property type="match status" value="1"/>
</dbReference>
<comment type="caution">
    <text evidence="6">The sequence shown here is derived from an EMBL/GenBank/DDBJ whole genome shotgun (WGS) entry which is preliminary data.</text>
</comment>
<accession>A0ABW9UJC8</accession>